<dbReference type="GO" id="GO:0016491">
    <property type="term" value="F:oxidoreductase activity"/>
    <property type="evidence" value="ECO:0007669"/>
    <property type="project" value="InterPro"/>
</dbReference>
<evidence type="ECO:0000313" key="7">
    <source>
        <dbReference type="EMBL" id="MBB5475379.1"/>
    </source>
</evidence>
<dbReference type="Gene3D" id="3.50.50.60">
    <property type="entry name" value="FAD/NAD(P)-binding domain"/>
    <property type="match status" value="1"/>
</dbReference>
<name>A0A511FCV0_9CELL</name>
<evidence type="ECO:0000256" key="2">
    <source>
        <dbReference type="ARBA" id="ARBA00038825"/>
    </source>
</evidence>
<dbReference type="Pfam" id="PF01593">
    <property type="entry name" value="Amino_oxidase"/>
    <property type="match status" value="1"/>
</dbReference>
<dbReference type="Proteomes" id="UP000564629">
    <property type="component" value="Unassembled WGS sequence"/>
</dbReference>
<sequence>MTSDAAPPPRHSAGRRPTARPVRRTGVPGRAPGPADPDAVVVGAGPNGLAAAVTLARAGLDVVVLEAQDTVGGGSRTLDLGLADGIRHDICSAVHPMAWASPFFRSLGLHERLDLLTPEASFAHPLDGGRAGIAYRDLDRTAERLGADGATWRRLFGPLVERWQDVVALALGDHRSVPDGVTRDPLRAALTAARFGLGVLRNGAPVVPSALRTEEGAALLTGVAGHAITPLPSTAAAGTAVLLTTLAHAGHGWPVVRGGSQAIADALHADLVRLGGRVVTGRPVARRADLPPARAYLFDTAPRLVAQVMGDAMPPGLARAYAGYRYGNAAAKVDLVVDGPIPWAHPEVHRAGTVHLGGTRDQVVAAERAVARGRHAEHPLTLLSDPAALDAGRASGGRRPVWAYAHVPAGSDVDPTEAVLGQVERFAPGFRDTVVAAHAIPAARLAEHDANLVGGDISGGAISLLRMFTRPTPRWDPFDAGVPGVYLCSASTPPGPGVHGLSGWYAARRALRDVFGRADRVAA</sequence>
<organism evidence="6 8">
    <name type="scientific">Cellulomonas hominis</name>
    <dbReference type="NCBI Taxonomy" id="156981"/>
    <lineage>
        <taxon>Bacteria</taxon>
        <taxon>Bacillati</taxon>
        <taxon>Actinomycetota</taxon>
        <taxon>Actinomycetes</taxon>
        <taxon>Micrococcales</taxon>
        <taxon>Cellulomonadaceae</taxon>
        <taxon>Cellulomonas</taxon>
    </lineage>
</organism>
<feature type="compositionally biased region" description="Basic residues" evidence="4">
    <location>
        <begin position="12"/>
        <end position="23"/>
    </location>
</feature>
<dbReference type="InterPro" id="IPR002937">
    <property type="entry name" value="Amino_oxidase"/>
</dbReference>
<feature type="compositionally biased region" description="Low complexity" evidence="4">
    <location>
        <begin position="26"/>
        <end position="37"/>
    </location>
</feature>
<dbReference type="EMBL" id="BJVQ01000011">
    <property type="protein sequence ID" value="GEL46137.1"/>
    <property type="molecule type" value="Genomic_DNA"/>
</dbReference>
<dbReference type="AlphaFoldDB" id="A0A511FCV0"/>
<feature type="region of interest" description="Disordered" evidence="4">
    <location>
        <begin position="1"/>
        <end position="37"/>
    </location>
</feature>
<proteinExistence type="predicted"/>
<evidence type="ECO:0000313" key="9">
    <source>
        <dbReference type="Proteomes" id="UP000564629"/>
    </source>
</evidence>
<feature type="domain" description="Amine oxidase" evidence="5">
    <location>
        <begin position="48"/>
        <end position="285"/>
    </location>
</feature>
<evidence type="ECO:0000256" key="3">
    <source>
        <dbReference type="ARBA" id="ARBA00040298"/>
    </source>
</evidence>
<dbReference type="OrthoDB" id="833207at2"/>
<evidence type="ECO:0000256" key="1">
    <source>
        <dbReference type="ARBA" id="ARBA00037217"/>
    </source>
</evidence>
<evidence type="ECO:0000313" key="6">
    <source>
        <dbReference type="EMBL" id="GEL46137.1"/>
    </source>
</evidence>
<reference evidence="6 8" key="1">
    <citation type="submission" date="2019-07" db="EMBL/GenBank/DDBJ databases">
        <title>Whole genome shotgun sequence of Cellulomonas hominis NBRC 16055.</title>
        <authorList>
            <person name="Hosoyama A."/>
            <person name="Uohara A."/>
            <person name="Ohji S."/>
            <person name="Ichikawa N."/>
        </authorList>
    </citation>
    <scope>NUCLEOTIDE SEQUENCE [LARGE SCALE GENOMIC DNA]</scope>
    <source>
        <strain evidence="6 8">NBRC 16055</strain>
    </source>
</reference>
<dbReference type="RefSeq" id="WP_146835237.1">
    <property type="nucleotide sequence ID" value="NZ_BJVQ01000011.1"/>
</dbReference>
<gene>
    <name evidence="6" type="ORF">CHO01_12530</name>
    <name evidence="7" type="ORF">HNR08_004115</name>
</gene>
<comment type="subunit">
    <text evidence="2">Interacts with COX5B; this interaction may contribute to localize PYROXD2 to the inner face of the inner mitochondrial membrane.</text>
</comment>
<evidence type="ECO:0000313" key="8">
    <source>
        <dbReference type="Proteomes" id="UP000321723"/>
    </source>
</evidence>
<comment type="function">
    <text evidence="1">Probable oxidoreductase that may play a role as regulator of mitochondrial function.</text>
</comment>
<dbReference type="SUPFAM" id="SSF51905">
    <property type="entry name" value="FAD/NAD(P)-binding domain"/>
    <property type="match status" value="1"/>
</dbReference>
<dbReference type="PRINTS" id="PR00411">
    <property type="entry name" value="PNDRDTASEI"/>
</dbReference>
<evidence type="ECO:0000259" key="5">
    <source>
        <dbReference type="Pfam" id="PF01593"/>
    </source>
</evidence>
<dbReference type="PANTHER" id="PTHR10668">
    <property type="entry name" value="PHYTOENE DEHYDROGENASE"/>
    <property type="match status" value="1"/>
</dbReference>
<accession>A0A511FCV0</accession>
<reference evidence="7 9" key="2">
    <citation type="submission" date="2020-08" db="EMBL/GenBank/DDBJ databases">
        <title>Sequencing the genomes of 1000 actinobacteria strains.</title>
        <authorList>
            <person name="Klenk H.-P."/>
        </authorList>
    </citation>
    <scope>NUCLEOTIDE SEQUENCE [LARGE SCALE GENOMIC DNA]</scope>
    <source>
        <strain evidence="7 9">DSM 9581</strain>
    </source>
</reference>
<dbReference type="PANTHER" id="PTHR10668:SF105">
    <property type="entry name" value="DEHYDROGENASE-RELATED"/>
    <property type="match status" value="1"/>
</dbReference>
<feature type="compositionally biased region" description="Pro residues" evidence="4">
    <location>
        <begin position="1"/>
        <end position="10"/>
    </location>
</feature>
<evidence type="ECO:0000256" key="4">
    <source>
        <dbReference type="SAM" id="MobiDB-lite"/>
    </source>
</evidence>
<dbReference type="EMBL" id="JACHDN010000001">
    <property type="protein sequence ID" value="MBB5475379.1"/>
    <property type="molecule type" value="Genomic_DNA"/>
</dbReference>
<dbReference type="InterPro" id="IPR036188">
    <property type="entry name" value="FAD/NAD-bd_sf"/>
</dbReference>
<dbReference type="Proteomes" id="UP000321723">
    <property type="component" value="Unassembled WGS sequence"/>
</dbReference>
<keyword evidence="8" id="KW-1185">Reference proteome</keyword>
<comment type="caution">
    <text evidence="6">The sequence shown here is derived from an EMBL/GenBank/DDBJ whole genome shotgun (WGS) entry which is preliminary data.</text>
</comment>
<protein>
    <recommendedName>
        <fullName evidence="3">Pyridine nucleotide-disulfide oxidoreductase domain-containing protein 2</fullName>
    </recommendedName>
</protein>